<accession>A0A418PWJ3</accession>
<keyword evidence="9" id="KW-0067">ATP-binding</keyword>
<dbReference type="AlphaFoldDB" id="A0A418PWJ3"/>
<evidence type="ECO:0000256" key="11">
    <source>
        <dbReference type="ARBA" id="ARBA00023136"/>
    </source>
</evidence>
<dbReference type="Pfam" id="PF00512">
    <property type="entry name" value="HisKA"/>
    <property type="match status" value="1"/>
</dbReference>
<dbReference type="Pfam" id="PF02518">
    <property type="entry name" value="HATPase_c"/>
    <property type="match status" value="1"/>
</dbReference>
<comment type="caution">
    <text evidence="16">The sequence shown here is derived from an EMBL/GenBank/DDBJ whole genome shotgun (WGS) entry which is preliminary data.</text>
</comment>
<reference evidence="16 17" key="1">
    <citation type="submission" date="2018-09" db="EMBL/GenBank/DDBJ databases">
        <authorList>
            <person name="Wang X."/>
            <person name="Du Z."/>
        </authorList>
    </citation>
    <scope>NUCLEOTIDE SEQUENCE [LARGE SCALE GENOMIC DNA]</scope>
    <source>
        <strain evidence="16 17">N3</strain>
    </source>
</reference>
<dbReference type="Gene3D" id="1.10.287.130">
    <property type="match status" value="1"/>
</dbReference>
<dbReference type="InterPro" id="IPR005467">
    <property type="entry name" value="His_kinase_dom"/>
</dbReference>
<dbReference type="PANTHER" id="PTHR43711">
    <property type="entry name" value="TWO-COMPONENT HISTIDINE KINASE"/>
    <property type="match status" value="1"/>
</dbReference>
<dbReference type="SUPFAM" id="SSF55874">
    <property type="entry name" value="ATPase domain of HSP90 chaperone/DNA topoisomerase II/histidine kinase"/>
    <property type="match status" value="1"/>
</dbReference>
<comment type="catalytic activity">
    <reaction evidence="1">
        <text>ATP + protein L-histidine = ADP + protein N-phospho-L-histidine.</text>
        <dbReference type="EC" id="2.7.13.3"/>
    </reaction>
</comment>
<feature type="domain" description="HAMP" evidence="15">
    <location>
        <begin position="195"/>
        <end position="247"/>
    </location>
</feature>
<evidence type="ECO:0000256" key="2">
    <source>
        <dbReference type="ARBA" id="ARBA00004236"/>
    </source>
</evidence>
<dbReference type="InterPro" id="IPR036097">
    <property type="entry name" value="HisK_dim/P_sf"/>
</dbReference>
<keyword evidence="12" id="KW-0812">Transmembrane</keyword>
<keyword evidence="4" id="KW-1003">Cell membrane</keyword>
<feature type="domain" description="PAS" evidence="14">
    <location>
        <begin position="256"/>
        <end position="319"/>
    </location>
</feature>
<feature type="transmembrane region" description="Helical" evidence="12">
    <location>
        <begin position="14"/>
        <end position="37"/>
    </location>
</feature>
<keyword evidence="8" id="KW-0418">Kinase</keyword>
<comment type="subcellular location">
    <subcellularLocation>
        <location evidence="2">Cell membrane</location>
    </subcellularLocation>
</comment>
<dbReference type="PROSITE" id="PS50885">
    <property type="entry name" value="HAMP"/>
    <property type="match status" value="1"/>
</dbReference>
<evidence type="ECO:0000256" key="7">
    <source>
        <dbReference type="ARBA" id="ARBA00022741"/>
    </source>
</evidence>
<evidence type="ECO:0000259" key="13">
    <source>
        <dbReference type="PROSITE" id="PS50109"/>
    </source>
</evidence>
<dbReference type="CDD" id="cd00130">
    <property type="entry name" value="PAS"/>
    <property type="match status" value="1"/>
</dbReference>
<organism evidence="16 17">
    <name type="scientific">Algoriphagus lacus</name>
    <dbReference type="NCBI Taxonomy" id="2056311"/>
    <lineage>
        <taxon>Bacteria</taxon>
        <taxon>Pseudomonadati</taxon>
        <taxon>Bacteroidota</taxon>
        <taxon>Cytophagia</taxon>
        <taxon>Cytophagales</taxon>
        <taxon>Cyclobacteriaceae</taxon>
        <taxon>Algoriphagus</taxon>
    </lineage>
</organism>
<dbReference type="Pfam" id="PF13426">
    <property type="entry name" value="PAS_9"/>
    <property type="match status" value="1"/>
</dbReference>
<sequence length="606" mass="69141">MYSDLPMKIKAKLYLSQFFLLGIIIIIAGIGVFYLNLVKEYNDNVLKDNYRSMDYMRTINQQIDQLQERHVREVLTREEFEKKSAEITALLNSQKANITEQGEKALTENLIGLVNEYLEQISLGLSSQKTGDQELWILNSKIKTLTDSIFLLNEESIFSKSDIAKTKSEQIVTYMIIIGVSGIAFGMLFFLRLPNYIVNPIKLFTKSIKEISAGNYAVEIPFEEEDELGGLAKSIRKMVLKLKEYEKSNFSKLIREQKRLAMIVNQMNEAILVTDENKTIILCNDLLLDLIHMERSQVEGRHIQEIARVNNLMETITEDLFVPVQEWEENQASPIRILKGNKERIYKKEVMKISGFDESENSKKLMGHLVILTDITEFSEKDQAKLKFMSTLSHELKTPLAAIQLSTNLLENTKFGSLTSDQTDLIHTIKSNQERIKRMVNEVMDMAQIDQGYINIQTETFSVVDSISDSLQGLELFLKEKNLQLNSQFPDNLPQISGDYHKVVWIFNNLISNAIRHSPSNSQITIRAFQESNRIKVEVTDLGPGISLQNQERIFEHFVKLDQSSENGTGLGLAISKEFMEAMGGSIGVNSSVGKGSTFWVKFRQI</sequence>
<dbReference type="Gene3D" id="6.10.340.10">
    <property type="match status" value="1"/>
</dbReference>
<dbReference type="Gene3D" id="3.30.565.10">
    <property type="entry name" value="Histidine kinase-like ATPase, C-terminal domain"/>
    <property type="match status" value="1"/>
</dbReference>
<keyword evidence="12" id="KW-1133">Transmembrane helix</keyword>
<gene>
    <name evidence="16" type="ORF">D0X99_01780</name>
</gene>
<dbReference type="PANTHER" id="PTHR43711:SF1">
    <property type="entry name" value="HISTIDINE KINASE 1"/>
    <property type="match status" value="1"/>
</dbReference>
<evidence type="ECO:0000259" key="15">
    <source>
        <dbReference type="PROSITE" id="PS50885"/>
    </source>
</evidence>
<evidence type="ECO:0000256" key="1">
    <source>
        <dbReference type="ARBA" id="ARBA00000085"/>
    </source>
</evidence>
<feature type="transmembrane region" description="Helical" evidence="12">
    <location>
        <begin position="171"/>
        <end position="191"/>
    </location>
</feature>
<dbReference type="CDD" id="cd00075">
    <property type="entry name" value="HATPase"/>
    <property type="match status" value="1"/>
</dbReference>
<dbReference type="PRINTS" id="PR00344">
    <property type="entry name" value="BCTRLSENSOR"/>
</dbReference>
<dbReference type="EMBL" id="QXML01000001">
    <property type="protein sequence ID" value="RIW18443.1"/>
    <property type="molecule type" value="Genomic_DNA"/>
</dbReference>
<dbReference type="InterPro" id="IPR003661">
    <property type="entry name" value="HisK_dim/P_dom"/>
</dbReference>
<evidence type="ECO:0000256" key="10">
    <source>
        <dbReference type="ARBA" id="ARBA00023012"/>
    </source>
</evidence>
<evidence type="ECO:0000256" key="12">
    <source>
        <dbReference type="SAM" id="Phobius"/>
    </source>
</evidence>
<dbReference type="InterPro" id="IPR000014">
    <property type="entry name" value="PAS"/>
</dbReference>
<evidence type="ECO:0000256" key="6">
    <source>
        <dbReference type="ARBA" id="ARBA00022679"/>
    </source>
</evidence>
<dbReference type="GO" id="GO:0000155">
    <property type="term" value="F:phosphorelay sensor kinase activity"/>
    <property type="evidence" value="ECO:0007669"/>
    <property type="project" value="InterPro"/>
</dbReference>
<dbReference type="SMART" id="SM00388">
    <property type="entry name" value="HisKA"/>
    <property type="match status" value="1"/>
</dbReference>
<keyword evidence="5" id="KW-0597">Phosphoprotein</keyword>
<evidence type="ECO:0000259" key="14">
    <source>
        <dbReference type="PROSITE" id="PS50112"/>
    </source>
</evidence>
<dbReference type="SUPFAM" id="SSF158472">
    <property type="entry name" value="HAMP domain-like"/>
    <property type="match status" value="1"/>
</dbReference>
<dbReference type="PROSITE" id="PS50109">
    <property type="entry name" value="HIS_KIN"/>
    <property type="match status" value="1"/>
</dbReference>
<feature type="domain" description="Histidine kinase" evidence="13">
    <location>
        <begin position="391"/>
        <end position="606"/>
    </location>
</feature>
<dbReference type="Gene3D" id="3.30.450.20">
    <property type="entry name" value="PAS domain"/>
    <property type="match status" value="1"/>
</dbReference>
<dbReference type="GO" id="GO:0005524">
    <property type="term" value="F:ATP binding"/>
    <property type="evidence" value="ECO:0007669"/>
    <property type="project" value="UniProtKB-KW"/>
</dbReference>
<dbReference type="EC" id="2.7.13.3" evidence="3"/>
<dbReference type="InterPro" id="IPR050736">
    <property type="entry name" value="Sensor_HK_Regulatory"/>
</dbReference>
<evidence type="ECO:0000256" key="9">
    <source>
        <dbReference type="ARBA" id="ARBA00022840"/>
    </source>
</evidence>
<dbReference type="CDD" id="cd06225">
    <property type="entry name" value="HAMP"/>
    <property type="match status" value="1"/>
</dbReference>
<evidence type="ECO:0000313" key="16">
    <source>
        <dbReference type="EMBL" id="RIW18443.1"/>
    </source>
</evidence>
<dbReference type="FunFam" id="3.30.565.10:FF:000023">
    <property type="entry name" value="PAS domain-containing sensor histidine kinase"/>
    <property type="match status" value="1"/>
</dbReference>
<dbReference type="InterPro" id="IPR003660">
    <property type="entry name" value="HAMP_dom"/>
</dbReference>
<dbReference type="SUPFAM" id="SSF55785">
    <property type="entry name" value="PYP-like sensor domain (PAS domain)"/>
    <property type="match status" value="1"/>
</dbReference>
<protein>
    <recommendedName>
        <fullName evidence="3">histidine kinase</fullName>
        <ecNumber evidence="3">2.7.13.3</ecNumber>
    </recommendedName>
</protein>
<dbReference type="InterPro" id="IPR035965">
    <property type="entry name" value="PAS-like_dom_sf"/>
</dbReference>
<dbReference type="SMART" id="SM00387">
    <property type="entry name" value="HATPase_c"/>
    <property type="match status" value="1"/>
</dbReference>
<dbReference type="SMART" id="SM00304">
    <property type="entry name" value="HAMP"/>
    <property type="match status" value="1"/>
</dbReference>
<dbReference type="SMART" id="SM00091">
    <property type="entry name" value="PAS"/>
    <property type="match status" value="1"/>
</dbReference>
<evidence type="ECO:0000256" key="3">
    <source>
        <dbReference type="ARBA" id="ARBA00012438"/>
    </source>
</evidence>
<evidence type="ECO:0000256" key="4">
    <source>
        <dbReference type="ARBA" id="ARBA00022475"/>
    </source>
</evidence>
<name>A0A418PWJ3_9BACT</name>
<dbReference type="InterPro" id="IPR004358">
    <property type="entry name" value="Sig_transdc_His_kin-like_C"/>
</dbReference>
<dbReference type="CDD" id="cd00082">
    <property type="entry name" value="HisKA"/>
    <property type="match status" value="1"/>
</dbReference>
<dbReference type="PROSITE" id="PS50112">
    <property type="entry name" value="PAS"/>
    <property type="match status" value="1"/>
</dbReference>
<dbReference type="InterPro" id="IPR036890">
    <property type="entry name" value="HATPase_C_sf"/>
</dbReference>
<dbReference type="GO" id="GO:0005886">
    <property type="term" value="C:plasma membrane"/>
    <property type="evidence" value="ECO:0007669"/>
    <property type="project" value="UniProtKB-SubCell"/>
</dbReference>
<evidence type="ECO:0000313" key="17">
    <source>
        <dbReference type="Proteomes" id="UP000283522"/>
    </source>
</evidence>
<keyword evidence="11 12" id="KW-0472">Membrane</keyword>
<dbReference type="SUPFAM" id="SSF47384">
    <property type="entry name" value="Homodimeric domain of signal transducing histidine kinase"/>
    <property type="match status" value="1"/>
</dbReference>
<keyword evidence="7" id="KW-0547">Nucleotide-binding</keyword>
<dbReference type="Pfam" id="PF00672">
    <property type="entry name" value="HAMP"/>
    <property type="match status" value="1"/>
</dbReference>
<proteinExistence type="predicted"/>
<evidence type="ECO:0000256" key="5">
    <source>
        <dbReference type="ARBA" id="ARBA00022553"/>
    </source>
</evidence>
<dbReference type="Proteomes" id="UP000283522">
    <property type="component" value="Unassembled WGS sequence"/>
</dbReference>
<keyword evidence="17" id="KW-1185">Reference proteome</keyword>
<dbReference type="InterPro" id="IPR003594">
    <property type="entry name" value="HATPase_dom"/>
</dbReference>
<keyword evidence="10" id="KW-0902">Two-component regulatory system</keyword>
<keyword evidence="6" id="KW-0808">Transferase</keyword>
<evidence type="ECO:0000256" key="8">
    <source>
        <dbReference type="ARBA" id="ARBA00022777"/>
    </source>
</evidence>